<evidence type="ECO:0000313" key="6">
    <source>
        <dbReference type="EMBL" id="CAD7248080.1"/>
    </source>
</evidence>
<dbReference type="PANTHER" id="PTHR24261:SF7">
    <property type="entry name" value="KRINGLE DOMAIN-CONTAINING PROTEIN"/>
    <property type="match status" value="1"/>
</dbReference>
<dbReference type="PROSITE" id="PS00021">
    <property type="entry name" value="KRINGLE_1"/>
    <property type="match status" value="1"/>
</dbReference>
<feature type="compositionally biased region" description="Gly residues" evidence="4">
    <location>
        <begin position="11"/>
        <end position="26"/>
    </location>
</feature>
<keyword evidence="2 3" id="KW-1015">Disulfide bond</keyword>
<dbReference type="SUPFAM" id="SSF57440">
    <property type="entry name" value="Kringle-like"/>
    <property type="match status" value="2"/>
</dbReference>
<evidence type="ECO:0000256" key="2">
    <source>
        <dbReference type="ARBA" id="ARBA00023157"/>
    </source>
</evidence>
<protein>
    <recommendedName>
        <fullName evidence="5">Kringle domain-containing protein</fullName>
    </recommendedName>
</protein>
<feature type="compositionally biased region" description="Polar residues" evidence="4">
    <location>
        <begin position="91"/>
        <end position="101"/>
    </location>
</feature>
<dbReference type="InterPro" id="IPR038178">
    <property type="entry name" value="Kringle_sf"/>
</dbReference>
<dbReference type="PANTHER" id="PTHR24261">
    <property type="entry name" value="PLASMINOGEN-RELATED"/>
    <property type="match status" value="1"/>
</dbReference>
<feature type="compositionally biased region" description="Pro residues" evidence="4">
    <location>
        <begin position="30"/>
        <end position="39"/>
    </location>
</feature>
<feature type="region of interest" description="Disordered" evidence="4">
    <location>
        <begin position="1"/>
        <end position="101"/>
    </location>
</feature>
<feature type="domain" description="Kringle" evidence="5">
    <location>
        <begin position="300"/>
        <end position="380"/>
    </location>
</feature>
<feature type="compositionally biased region" description="Gly residues" evidence="4">
    <location>
        <begin position="41"/>
        <end position="82"/>
    </location>
</feature>
<keyword evidence="1 3" id="KW-0420">Kringle</keyword>
<evidence type="ECO:0000313" key="7">
    <source>
        <dbReference type="Proteomes" id="UP000677054"/>
    </source>
</evidence>
<dbReference type="Pfam" id="PF00051">
    <property type="entry name" value="Kringle"/>
    <property type="match status" value="2"/>
</dbReference>
<dbReference type="CDD" id="cd00108">
    <property type="entry name" value="KR"/>
    <property type="match status" value="2"/>
</dbReference>
<comment type="caution">
    <text evidence="3">Lacks conserved residue(s) required for the propagation of feature annotation.</text>
</comment>
<evidence type="ECO:0000256" key="1">
    <source>
        <dbReference type="ARBA" id="ARBA00022572"/>
    </source>
</evidence>
<proteinExistence type="predicted"/>
<keyword evidence="7" id="KW-1185">Reference proteome</keyword>
<dbReference type="Gene3D" id="2.40.20.10">
    <property type="entry name" value="Plasminogen Kringle 4"/>
    <property type="match status" value="2"/>
</dbReference>
<sequence>FNNVGFSDGAGKPGKPGTSGSGGIPGIPGNLPPGMPKPPSQGGGGKPAPSGGGGDSAPWGGGGKPVPSGGGGDSAPWGGGGKPVPSGGSAKQAQSLENDNVDLSVNPLRSAYKAGIKRQLYELSATQAVFNYLDMATSAENFRFNAFREAAEKRRNLPFLTSPTVAVQDSPRQPELVETVRELMDENFQVTTQELDEGLGVGESTVHDVLTQDLQLRNVASIWIPHQLTEDSKAARINGAKHVQAFFSAKAWRLSATSSTRPFAASLFRVTGSGRNAKFEQNDASPKERVYPECKLTNMGKEYMGEIDETETGKACLRWDSQPYGKPEDFMLDTPYEWHFLNLNVSIHENHCRNPGMRERPWCFVSDQQIQWEYCQIPFCSDMEPRECKLTTLGGEYMGRKNVTKSGRPCQPWSSQQPNTHDRLKFRSAFPDAGKEMELNHNFCRNPDAEFEGPWCYNGDSIDPRWEYCDVPPC</sequence>
<dbReference type="SMART" id="SM00130">
    <property type="entry name" value="KR"/>
    <property type="match status" value="2"/>
</dbReference>
<dbReference type="InterPro" id="IPR050759">
    <property type="entry name" value="Serine_protease_kringle"/>
</dbReference>
<accession>A0A7R8XL71</accession>
<dbReference type="EMBL" id="LR901215">
    <property type="protein sequence ID" value="CAD7248080.1"/>
    <property type="molecule type" value="Genomic_DNA"/>
</dbReference>
<organism evidence="6">
    <name type="scientific">Darwinula stevensoni</name>
    <dbReference type="NCBI Taxonomy" id="69355"/>
    <lineage>
        <taxon>Eukaryota</taxon>
        <taxon>Metazoa</taxon>
        <taxon>Ecdysozoa</taxon>
        <taxon>Arthropoda</taxon>
        <taxon>Crustacea</taxon>
        <taxon>Oligostraca</taxon>
        <taxon>Ostracoda</taxon>
        <taxon>Podocopa</taxon>
        <taxon>Podocopida</taxon>
        <taxon>Darwinulocopina</taxon>
        <taxon>Darwinuloidea</taxon>
        <taxon>Darwinulidae</taxon>
        <taxon>Darwinula</taxon>
    </lineage>
</organism>
<dbReference type="OrthoDB" id="1915767at2759"/>
<dbReference type="InterPro" id="IPR013806">
    <property type="entry name" value="Kringle-like"/>
</dbReference>
<feature type="domain" description="Kringle" evidence="5">
    <location>
        <begin position="394"/>
        <end position="474"/>
    </location>
</feature>
<dbReference type="Proteomes" id="UP000677054">
    <property type="component" value="Unassembled WGS sequence"/>
</dbReference>
<reference evidence="6" key="1">
    <citation type="submission" date="2020-11" db="EMBL/GenBank/DDBJ databases">
        <authorList>
            <person name="Tran Van P."/>
        </authorList>
    </citation>
    <scope>NUCLEOTIDE SEQUENCE</scope>
</reference>
<feature type="disulfide bond" evidence="3">
    <location>
        <begin position="352"/>
        <end position="375"/>
    </location>
</feature>
<dbReference type="InterPro" id="IPR018056">
    <property type="entry name" value="Kringle_CS"/>
</dbReference>
<dbReference type="PROSITE" id="PS50070">
    <property type="entry name" value="KRINGLE_2"/>
    <property type="match status" value="2"/>
</dbReference>
<gene>
    <name evidence="6" type="ORF">DSTB1V02_LOCUS7903</name>
</gene>
<evidence type="ECO:0000259" key="5">
    <source>
        <dbReference type="PROSITE" id="PS50070"/>
    </source>
</evidence>
<name>A0A7R8XL71_9CRUS</name>
<evidence type="ECO:0000256" key="3">
    <source>
        <dbReference type="PROSITE-ProRule" id="PRU00121"/>
    </source>
</evidence>
<evidence type="ECO:0000256" key="4">
    <source>
        <dbReference type="SAM" id="MobiDB-lite"/>
    </source>
</evidence>
<dbReference type="AlphaFoldDB" id="A0A7R8XL71"/>
<dbReference type="EMBL" id="CAJPEV010001698">
    <property type="protein sequence ID" value="CAG0893920.1"/>
    <property type="molecule type" value="Genomic_DNA"/>
</dbReference>
<dbReference type="InterPro" id="IPR000001">
    <property type="entry name" value="Kringle"/>
</dbReference>
<feature type="non-terminal residue" evidence="6">
    <location>
        <position position="1"/>
    </location>
</feature>
<dbReference type="PRINTS" id="PR00018">
    <property type="entry name" value="KRINGLE"/>
</dbReference>